<reference evidence="1 2" key="1">
    <citation type="submission" date="2014-04" db="EMBL/GenBank/DDBJ databases">
        <title>Draft genome sequence of Photobacterium halotolerans S2753: a solonamide, ngercheumicin and holomycin producer.</title>
        <authorList>
            <person name="Machado H.R."/>
            <person name="Gram L."/>
        </authorList>
    </citation>
    <scope>NUCLEOTIDE SEQUENCE [LARGE SCALE GENOMIC DNA]</scope>
    <source>
        <strain evidence="1 2">S2753</strain>
    </source>
</reference>
<proteinExistence type="predicted"/>
<sequence length="100" mass="11697">MKQQAELAGINWFDEVLVHPEDFEEDSNIQQLWQKLSAQPLGSITPEHWADEVSRFGHLWIHRPHDALINPGCTSAYEWFVNKPNRDAKDNIVRQKFENS</sequence>
<dbReference type="EMBL" id="JMIB01000043">
    <property type="protein sequence ID" value="KDM89799.1"/>
    <property type="molecule type" value="Genomic_DNA"/>
</dbReference>
<organism evidence="1 2">
    <name type="scientific">Photobacterium galatheae</name>
    <dbReference type="NCBI Taxonomy" id="1654360"/>
    <lineage>
        <taxon>Bacteria</taxon>
        <taxon>Pseudomonadati</taxon>
        <taxon>Pseudomonadota</taxon>
        <taxon>Gammaproteobacteria</taxon>
        <taxon>Vibrionales</taxon>
        <taxon>Vibrionaceae</taxon>
        <taxon>Photobacterium</taxon>
    </lineage>
</organism>
<dbReference type="STRING" id="1654360.EA58_20315"/>
<dbReference type="Proteomes" id="UP000027192">
    <property type="component" value="Unassembled WGS sequence"/>
</dbReference>
<protein>
    <submittedName>
        <fullName evidence="1">Uncharacterized protein</fullName>
    </submittedName>
</protein>
<keyword evidence="2" id="KW-1185">Reference proteome</keyword>
<evidence type="ECO:0000313" key="2">
    <source>
        <dbReference type="Proteomes" id="UP000027192"/>
    </source>
</evidence>
<dbReference type="AlphaFoldDB" id="A0A066RHL1"/>
<gene>
    <name evidence="1" type="ORF">EA58_20315</name>
</gene>
<evidence type="ECO:0000313" key="1">
    <source>
        <dbReference type="EMBL" id="KDM89799.1"/>
    </source>
</evidence>
<comment type="caution">
    <text evidence="1">The sequence shown here is derived from an EMBL/GenBank/DDBJ whole genome shotgun (WGS) entry which is preliminary data.</text>
</comment>
<name>A0A066RHL1_9GAMM</name>
<accession>A0A066RHL1</accession>
<dbReference type="RefSeq" id="WP_036756792.1">
    <property type="nucleotide sequence ID" value="NZ_JAGSGC010000022.1"/>
</dbReference>
<dbReference type="OrthoDB" id="4378831at2"/>